<sequence>MALSYGLIALADPVFSLGFGLHEVFIYHLVFSAILISLIPWVQRNPAWAPNLGYYYLGSLLLKFFVFALVFPAVVTAENIPSKEALLMLSPLFIALVCEVLFLKQALDKMNV</sequence>
<keyword evidence="3" id="KW-1185">Reference proteome</keyword>
<evidence type="ECO:0000256" key="1">
    <source>
        <dbReference type="SAM" id="Phobius"/>
    </source>
</evidence>
<gene>
    <name evidence="2" type="ORF">BST99_11245</name>
</gene>
<feature type="transmembrane region" description="Helical" evidence="1">
    <location>
        <begin position="54"/>
        <end position="73"/>
    </location>
</feature>
<keyword evidence="1" id="KW-1133">Transmembrane helix</keyword>
<protein>
    <submittedName>
        <fullName evidence="2">Uncharacterized protein</fullName>
    </submittedName>
</protein>
<feature type="transmembrane region" description="Helical" evidence="1">
    <location>
        <begin position="85"/>
        <end position="103"/>
    </location>
</feature>
<name>A0A2S7T8G7_9FLAO</name>
<dbReference type="AlphaFoldDB" id="A0A2S7T8G7"/>
<comment type="caution">
    <text evidence="2">The sequence shown here is derived from an EMBL/GenBank/DDBJ whole genome shotgun (WGS) entry which is preliminary data.</text>
</comment>
<feature type="transmembrane region" description="Helical" evidence="1">
    <location>
        <begin position="26"/>
        <end position="42"/>
    </location>
</feature>
<evidence type="ECO:0000313" key="2">
    <source>
        <dbReference type="EMBL" id="PQJ16222.1"/>
    </source>
</evidence>
<organism evidence="2 3">
    <name type="scientific">Aureicoccus marinus</name>
    <dbReference type="NCBI Taxonomy" id="754435"/>
    <lineage>
        <taxon>Bacteria</taxon>
        <taxon>Pseudomonadati</taxon>
        <taxon>Bacteroidota</taxon>
        <taxon>Flavobacteriia</taxon>
        <taxon>Flavobacteriales</taxon>
        <taxon>Flavobacteriaceae</taxon>
        <taxon>Aureicoccus</taxon>
    </lineage>
</organism>
<dbReference type="EMBL" id="MQVX01000001">
    <property type="protein sequence ID" value="PQJ16222.1"/>
    <property type="molecule type" value="Genomic_DNA"/>
</dbReference>
<evidence type="ECO:0000313" key="3">
    <source>
        <dbReference type="Proteomes" id="UP000239366"/>
    </source>
</evidence>
<keyword evidence="1" id="KW-0472">Membrane</keyword>
<dbReference type="Pfam" id="PF19665">
    <property type="entry name" value="DUF6168"/>
    <property type="match status" value="1"/>
</dbReference>
<keyword evidence="1" id="KW-0812">Transmembrane</keyword>
<accession>A0A2S7T8G7</accession>
<dbReference type="Proteomes" id="UP000239366">
    <property type="component" value="Unassembled WGS sequence"/>
</dbReference>
<proteinExistence type="predicted"/>
<dbReference type="InterPro" id="IPR046166">
    <property type="entry name" value="DUF6168"/>
</dbReference>
<reference evidence="3" key="1">
    <citation type="submission" date="2016-11" db="EMBL/GenBank/DDBJ databases">
        <title>Trade-off between light-utilization and light-protection in marine flavobacteria.</title>
        <authorList>
            <person name="Kumagai Y."/>
            <person name="Yoshizawa S."/>
            <person name="Kogure K."/>
        </authorList>
    </citation>
    <scope>NUCLEOTIDE SEQUENCE [LARGE SCALE GENOMIC DNA]</scope>
    <source>
        <strain evidence="3">SG-18</strain>
    </source>
</reference>